<evidence type="ECO:0000313" key="2">
    <source>
        <dbReference type="WBParaSite" id="PgR054_g025_t04"/>
    </source>
</evidence>
<proteinExistence type="predicted"/>
<protein>
    <submittedName>
        <fullName evidence="2">MSP domain-containing protein</fullName>
    </submittedName>
</protein>
<sequence length="299" mass="32521">CAFFKALVISSSTNFLSAKRSPHTCSIVSAGRFGHSGFFYTIGMAHPTEIFFPKTSQPNTRRLVLRNKTNCDYAVKVRGNSPFIWIEPAQGFLRSGCAQAINVSFDATQPELLKNSPQLLQVFCRPVTRRTEAICRRWFRAPVENNAQTQQQLAQTLSVGCSDGFVALETLLDLPCNALAVQSEPFPTLCADDSDTTTARAIDCDTETACGISKDEIMALIPEEVQVATARCVGSDVQIAAARRPVGVQAATARGVMSEVATARAVNQTSGCYWMNRMIDRVFPAEEGRETVPPCGAGR</sequence>
<dbReference type="InterPro" id="IPR008962">
    <property type="entry name" value="PapD-like_sf"/>
</dbReference>
<evidence type="ECO:0000313" key="1">
    <source>
        <dbReference type="Proteomes" id="UP000887569"/>
    </source>
</evidence>
<name>A0A915BR72_PARUN</name>
<reference evidence="2" key="1">
    <citation type="submission" date="2022-11" db="UniProtKB">
        <authorList>
            <consortium name="WormBaseParasite"/>
        </authorList>
    </citation>
    <scope>IDENTIFICATION</scope>
</reference>
<dbReference type="AlphaFoldDB" id="A0A915BR72"/>
<dbReference type="WBParaSite" id="PgR054_g025_t04">
    <property type="protein sequence ID" value="PgR054_g025_t04"/>
    <property type="gene ID" value="PgR054_g025"/>
</dbReference>
<dbReference type="Proteomes" id="UP000887569">
    <property type="component" value="Unplaced"/>
</dbReference>
<accession>A0A915BR72</accession>
<organism evidence="1 2">
    <name type="scientific">Parascaris univalens</name>
    <name type="common">Nematode worm</name>
    <dbReference type="NCBI Taxonomy" id="6257"/>
    <lineage>
        <taxon>Eukaryota</taxon>
        <taxon>Metazoa</taxon>
        <taxon>Ecdysozoa</taxon>
        <taxon>Nematoda</taxon>
        <taxon>Chromadorea</taxon>
        <taxon>Rhabditida</taxon>
        <taxon>Spirurina</taxon>
        <taxon>Ascaridomorpha</taxon>
        <taxon>Ascaridoidea</taxon>
        <taxon>Ascarididae</taxon>
        <taxon>Parascaris</taxon>
    </lineage>
</organism>
<keyword evidence="1" id="KW-1185">Reference proteome</keyword>
<dbReference type="SUPFAM" id="SSF49354">
    <property type="entry name" value="PapD-like"/>
    <property type="match status" value="1"/>
</dbReference>